<reference evidence="1" key="1">
    <citation type="submission" date="2020-11" db="EMBL/GenBank/DDBJ databases">
        <title>Nocardioides sp. nov., isolated from Soil of Cynanchum wilfordii Hemsley rhizosphere.</title>
        <authorList>
            <person name="Lee J.-S."/>
            <person name="Suh M.K."/>
            <person name="Kim J.-S."/>
        </authorList>
    </citation>
    <scope>NUCLEOTIDE SEQUENCE</scope>
    <source>
        <strain evidence="1">KCTC 19275</strain>
    </source>
</reference>
<dbReference type="CDD" id="cd07516">
    <property type="entry name" value="HAD_Pase"/>
    <property type="match status" value="1"/>
</dbReference>
<dbReference type="PANTHER" id="PTHR10000">
    <property type="entry name" value="PHOSPHOSERINE PHOSPHATASE"/>
    <property type="match status" value="1"/>
</dbReference>
<accession>A0A930VCQ3</accession>
<dbReference type="GO" id="GO:0005829">
    <property type="term" value="C:cytosol"/>
    <property type="evidence" value="ECO:0007669"/>
    <property type="project" value="TreeGrafter"/>
</dbReference>
<name>A0A930VCQ3_9ACTN</name>
<dbReference type="Proteomes" id="UP000640489">
    <property type="component" value="Unassembled WGS sequence"/>
</dbReference>
<dbReference type="NCBIfam" id="TIGR01484">
    <property type="entry name" value="HAD-SF-IIB"/>
    <property type="match status" value="1"/>
</dbReference>
<dbReference type="InterPro" id="IPR023214">
    <property type="entry name" value="HAD_sf"/>
</dbReference>
<dbReference type="InterPro" id="IPR036412">
    <property type="entry name" value="HAD-like_sf"/>
</dbReference>
<comment type="caution">
    <text evidence="1">The sequence shown here is derived from an EMBL/GenBank/DDBJ whole genome shotgun (WGS) entry which is preliminary data.</text>
</comment>
<dbReference type="Pfam" id="PF08282">
    <property type="entry name" value="Hydrolase_3"/>
    <property type="match status" value="1"/>
</dbReference>
<protein>
    <submittedName>
        <fullName evidence="1">HAD family phosphatase</fullName>
    </submittedName>
</protein>
<sequence>MVPVTPKLVATDLDGTLVRSDGTVSAYTQGVLAALDEQDVPVVFVTGRPLRWAEDVFDHVGRHGLAVVSNGALVWDVEKREPVLTRTIAPAVGVEVCERIRAAVPGSAFAVETLEGIALETDFHERHPVPEGSRRGAIAELFVEPALKLLARHEELGYQEFWDRAAAATGDRAVITWSSTSSLLEISAAGVTKATTLAVLAEQLGINPEEVVAFGDMPNDIDMLTWAGTSYAMTDAHPTVRAAADRIAPSNDEDGVASVLSEIFGL</sequence>
<dbReference type="AlphaFoldDB" id="A0A930VCQ3"/>
<dbReference type="PANTHER" id="PTHR10000:SF8">
    <property type="entry name" value="HAD SUPERFAMILY HYDROLASE-LIKE, TYPE 3"/>
    <property type="match status" value="1"/>
</dbReference>
<dbReference type="Gene3D" id="3.30.1240.10">
    <property type="match status" value="1"/>
</dbReference>
<dbReference type="GO" id="GO:0016791">
    <property type="term" value="F:phosphatase activity"/>
    <property type="evidence" value="ECO:0007669"/>
    <property type="project" value="TreeGrafter"/>
</dbReference>
<dbReference type="GO" id="GO:0000287">
    <property type="term" value="F:magnesium ion binding"/>
    <property type="evidence" value="ECO:0007669"/>
    <property type="project" value="TreeGrafter"/>
</dbReference>
<evidence type="ECO:0000313" key="1">
    <source>
        <dbReference type="EMBL" id="MBF4762156.1"/>
    </source>
</evidence>
<organism evidence="1 2">
    <name type="scientific">Nocardioides islandensis</name>
    <dbReference type="NCBI Taxonomy" id="433663"/>
    <lineage>
        <taxon>Bacteria</taxon>
        <taxon>Bacillati</taxon>
        <taxon>Actinomycetota</taxon>
        <taxon>Actinomycetes</taxon>
        <taxon>Propionibacteriales</taxon>
        <taxon>Nocardioidaceae</taxon>
        <taxon>Nocardioides</taxon>
    </lineage>
</organism>
<evidence type="ECO:0000313" key="2">
    <source>
        <dbReference type="Proteomes" id="UP000640489"/>
    </source>
</evidence>
<dbReference type="SUPFAM" id="SSF56784">
    <property type="entry name" value="HAD-like"/>
    <property type="match status" value="1"/>
</dbReference>
<dbReference type="InterPro" id="IPR006379">
    <property type="entry name" value="HAD-SF_hydro_IIB"/>
</dbReference>
<dbReference type="Gene3D" id="3.40.50.1000">
    <property type="entry name" value="HAD superfamily/HAD-like"/>
    <property type="match status" value="1"/>
</dbReference>
<gene>
    <name evidence="1" type="ORF">ISU07_03370</name>
</gene>
<dbReference type="EMBL" id="JADKPN010000001">
    <property type="protein sequence ID" value="MBF4762156.1"/>
    <property type="molecule type" value="Genomic_DNA"/>
</dbReference>
<proteinExistence type="predicted"/>
<keyword evidence="2" id="KW-1185">Reference proteome</keyword>